<evidence type="ECO:0000259" key="4">
    <source>
        <dbReference type="Pfam" id="PF26249"/>
    </source>
</evidence>
<comment type="caution">
    <text evidence="6">The sequence shown here is derived from an EMBL/GenBank/DDBJ whole genome shotgun (WGS) entry which is preliminary data.</text>
</comment>
<proteinExistence type="inferred from homology"/>
<dbReference type="EMBL" id="RWGY01000026">
    <property type="protein sequence ID" value="TVU21362.1"/>
    <property type="molecule type" value="Genomic_DNA"/>
</dbReference>
<evidence type="ECO:0000256" key="1">
    <source>
        <dbReference type="ARBA" id="ARBA00093763"/>
    </source>
</evidence>
<reference evidence="6 7" key="1">
    <citation type="journal article" date="2019" name="Sci. Rep.">
        <title>A high-quality genome of Eragrostis curvula grass provides insights into Poaceae evolution and supports new strategies to enhance forage quality.</title>
        <authorList>
            <person name="Carballo J."/>
            <person name="Santos B.A.C.M."/>
            <person name="Zappacosta D."/>
            <person name="Garbus I."/>
            <person name="Selva J.P."/>
            <person name="Gallo C.A."/>
            <person name="Diaz A."/>
            <person name="Albertini E."/>
            <person name="Caccamo M."/>
            <person name="Echenique V."/>
        </authorList>
    </citation>
    <scope>NUCLEOTIDE SEQUENCE [LARGE SCALE GENOMIC DNA]</scope>
    <source>
        <strain evidence="7">cv. Victoria</strain>
        <tissue evidence="6">Leaf</tissue>
    </source>
</reference>
<comment type="similarity">
    <text evidence="2">Belongs to the RdRP family.</text>
</comment>
<name>A0A5J9UCE4_9POAL</name>
<evidence type="ECO:0000313" key="7">
    <source>
        <dbReference type="Proteomes" id="UP000324897"/>
    </source>
</evidence>
<dbReference type="GO" id="GO:0031380">
    <property type="term" value="C:nuclear RNA-directed RNA polymerase complex"/>
    <property type="evidence" value="ECO:0007669"/>
    <property type="project" value="TreeGrafter"/>
</dbReference>
<keyword evidence="2" id="KW-0943">RNA-mediated gene silencing</keyword>
<accession>A0A5J9UCE4</accession>
<evidence type="ECO:0000259" key="5">
    <source>
        <dbReference type="Pfam" id="PF26252"/>
    </source>
</evidence>
<feature type="non-terminal residue" evidence="6">
    <location>
        <position position="1"/>
    </location>
</feature>
<dbReference type="Gramene" id="TVU21362">
    <property type="protein sequence ID" value="TVU21362"/>
    <property type="gene ID" value="EJB05_30992"/>
</dbReference>
<evidence type="ECO:0000259" key="3">
    <source>
        <dbReference type="Pfam" id="PF05183"/>
    </source>
</evidence>
<organism evidence="6 7">
    <name type="scientific">Eragrostis curvula</name>
    <name type="common">weeping love grass</name>
    <dbReference type="NCBI Taxonomy" id="38414"/>
    <lineage>
        <taxon>Eukaryota</taxon>
        <taxon>Viridiplantae</taxon>
        <taxon>Streptophyta</taxon>
        <taxon>Embryophyta</taxon>
        <taxon>Tracheophyta</taxon>
        <taxon>Spermatophyta</taxon>
        <taxon>Magnoliopsida</taxon>
        <taxon>Liliopsida</taxon>
        <taxon>Poales</taxon>
        <taxon>Poaceae</taxon>
        <taxon>PACMAD clade</taxon>
        <taxon>Chloridoideae</taxon>
        <taxon>Eragrostideae</taxon>
        <taxon>Eragrostidinae</taxon>
        <taxon>Eragrostis</taxon>
    </lineage>
</organism>
<comment type="catalytic activity">
    <reaction evidence="2">
        <text>RNA(n) + a ribonucleoside 5'-triphosphate = RNA(n+1) + diphosphate</text>
        <dbReference type="Rhea" id="RHEA:21248"/>
        <dbReference type="Rhea" id="RHEA-COMP:14527"/>
        <dbReference type="Rhea" id="RHEA-COMP:17342"/>
        <dbReference type="ChEBI" id="CHEBI:33019"/>
        <dbReference type="ChEBI" id="CHEBI:61557"/>
        <dbReference type="ChEBI" id="CHEBI:140395"/>
        <dbReference type="EC" id="2.7.7.48"/>
    </reaction>
</comment>
<dbReference type="AlphaFoldDB" id="A0A5J9UCE4"/>
<dbReference type="GO" id="GO:0003968">
    <property type="term" value="F:RNA-directed RNA polymerase activity"/>
    <property type="evidence" value="ECO:0007669"/>
    <property type="project" value="UniProtKB-KW"/>
</dbReference>
<dbReference type="InterPro" id="IPR057596">
    <property type="entry name" value="RDRP_core"/>
</dbReference>
<feature type="domain" description="RDRP core" evidence="3">
    <location>
        <begin position="340"/>
        <end position="848"/>
    </location>
</feature>
<dbReference type="OrthoDB" id="6513042at2759"/>
<evidence type="ECO:0000256" key="2">
    <source>
        <dbReference type="RuleBase" id="RU363098"/>
    </source>
</evidence>
<comment type="function">
    <text evidence="1 2">Probably involved in the RNA silencing pathway and required for the generation of small interfering RNAs (siRNAs).</text>
</comment>
<dbReference type="PANTHER" id="PTHR23079">
    <property type="entry name" value="RNA-DEPENDENT RNA POLYMERASE"/>
    <property type="match status" value="1"/>
</dbReference>
<dbReference type="Pfam" id="PF05183">
    <property type="entry name" value="RdRP"/>
    <property type="match status" value="1"/>
</dbReference>
<keyword evidence="7" id="KW-1185">Reference proteome</keyword>
<keyword evidence="2" id="KW-0694">RNA-binding</keyword>
<keyword evidence="2" id="KW-0696">RNA-directed RNA polymerase</keyword>
<dbReference type="EC" id="2.7.7.48" evidence="2"/>
<gene>
    <name evidence="6" type="ORF">EJB05_30992</name>
</gene>
<keyword evidence="2" id="KW-0548">Nucleotidyltransferase</keyword>
<sequence>MQSPPLPAAVSAELERLEARLGQAADQGARRRLAELGEAAAARVIRRIAETRKPVGSLSAYIKWMANNDTMKRNAEGIPTAESAACSPGPFRASSHRENSISGPFYQGGDRMEVESPVVETAFGLSNHARLEPVSPVRQVRCRVQSRETPTDAGMFGIKVESPPGWISPGLQNQSPFSEVASPTPYRGRTGAGCLDYQMPDTPPRDFTPSPVRDITKRVQEMDGPSGRIRVATPPSVAAMNALRAKASPQMLALGELEFDRFFLIRVYLADKKIEEELEDVNYIMHLKSLPMDSFEAEIWNKFGNKYVPATDRRKNIDWDPSKARLYHCNIEKKDDDIGPFIENTRTHLQKCLGDENVLIVKFADIPGDMSTTDKFGIYCTYYNPVSESGIILGLRRYLFKDGGKEEKLKEQRKKEKNKHYVSSVRCIFVRTESGWDRDEPFVLSNKTISQARRLFMHIHNAPTVAKYLTRFALILSKTVTLDVKFPEVNVTIIDDIPCKEEDGRTAVRNEEQLIHTDGTGLISLDLALKCPASVFKGNFSKAQDLQDTVDSKKHRYLIPEHPLLMQMRLFHNGYAVKGTLLVDSRLPEGSIHIRPSMIKINPDQDSSGSQSFNSLEVVTTSNRPRRAVTSRFLIALLHYGRVPADYFEELLAKALKDINKSCHTVKDSLEVAFNHADMDDSMSARMILSGIQPQDEAYLQSQLALMTKEERKGIKQGKIPIDKCYYLMGTVDPTGTLKRDQVCVILDEGQLSGKVLVYKHPGLHFGDIHVLTATHIDGLEEIVGDSKYAIFFPTSGPRSLADEMANSDFDGDMYWVSINTQLLKHFKPSKPWEPRILPIKSKQKKPQDYDGSQLEGLLFKEFLKCRFTPSYVLVQLQIVG</sequence>
<dbReference type="GO" id="GO:0030422">
    <property type="term" value="P:siRNA processing"/>
    <property type="evidence" value="ECO:0007669"/>
    <property type="project" value="TreeGrafter"/>
</dbReference>
<protein>
    <recommendedName>
        <fullName evidence="2">RNA-dependent RNA polymerase</fullName>
        <ecNumber evidence="2">2.7.7.48</ecNumber>
    </recommendedName>
</protein>
<feature type="domain" description="RDRP3-5 N-terminal" evidence="4">
    <location>
        <begin position="4"/>
        <end position="79"/>
    </location>
</feature>
<dbReference type="PANTHER" id="PTHR23079:SF55">
    <property type="entry name" value="RNA-DIRECTED RNA POLYMERASE"/>
    <property type="match status" value="1"/>
</dbReference>
<dbReference type="Pfam" id="PF26249">
    <property type="entry name" value="4HB_RdRP3_N"/>
    <property type="match status" value="1"/>
</dbReference>
<keyword evidence="2" id="KW-0808">Transferase</keyword>
<feature type="domain" description="RDRP helical" evidence="5">
    <location>
        <begin position="249"/>
        <end position="318"/>
    </location>
</feature>
<dbReference type="InterPro" id="IPR007855">
    <property type="entry name" value="RDRP"/>
</dbReference>
<dbReference type="GO" id="GO:0003723">
    <property type="term" value="F:RNA binding"/>
    <property type="evidence" value="ECO:0007669"/>
    <property type="project" value="UniProtKB-KW"/>
</dbReference>
<dbReference type="InterPro" id="IPR058751">
    <property type="entry name" value="RDRP_helical"/>
</dbReference>
<dbReference type="Pfam" id="PF26252">
    <property type="entry name" value="RdRP_helical"/>
    <property type="match status" value="1"/>
</dbReference>
<evidence type="ECO:0000313" key="6">
    <source>
        <dbReference type="EMBL" id="TVU21362.1"/>
    </source>
</evidence>
<dbReference type="InterPro" id="IPR058697">
    <property type="entry name" value="RDRP3-5_N"/>
</dbReference>
<dbReference type="Proteomes" id="UP000324897">
    <property type="component" value="Unassembled WGS sequence"/>
</dbReference>